<dbReference type="InterPro" id="IPR044856">
    <property type="entry name" value="Malate_synth_C_sf"/>
</dbReference>
<dbReference type="PROSITE" id="PS00510">
    <property type="entry name" value="MALATE_SYNTHASE"/>
    <property type="match status" value="1"/>
</dbReference>
<keyword evidence="5 7" id="KW-0808">Transferase</keyword>
<accession>A0ABS4S8T8</accession>
<evidence type="ECO:0000256" key="7">
    <source>
        <dbReference type="RuleBase" id="RU000555"/>
    </source>
</evidence>
<dbReference type="Pfam" id="PF01274">
    <property type="entry name" value="MS_TIM-barrel"/>
    <property type="match status" value="1"/>
</dbReference>
<comment type="caution">
    <text evidence="11">The sequence shown here is derived from an EMBL/GenBank/DDBJ whole genome shotgun (WGS) entry which is preliminary data.</text>
</comment>
<sequence>MPTIRRELQIKNQVRPRYEEILTEDALQFIKNLHHKFDERRQYLMSIREQMQQKINEGKKLDFLSETKHIREGDWTVAPLPDDLQDRRVEITGSVDRKMVINALNSGAKTYMADFEDATSPSWENIMNGQINLKDAIRKQIDFQAENQKMYQLNDDPAVLIVRPRGWHLYEKNITVNNKPISASLIDFGLYFYHNANELLNRGTGPYFYLPKIENHLEARLWNDVFIFAQEELGIPQGTIKATVLIETITAAFEMDEILYELKDHAAGLNCGRWDYIFSFIKKFRENSDVLLPDRSSITMATPFMRAYSLLAIQTCHKRGALAIGGMAAQIPIKEDEYADEEAFNKVRADKKREVTDGHDGTWVAHPRMVHFVKNIFDKRMSAPNQINNKIEIDISQKDLLQTPKGNITEKGLRTNISVGIRYIGAWLKGEGAVPINHLMEDVATAEISRAQVWQWIRHQEGMLDDGRKITFDMVDEMIAEELDKMLDQMGESSFLDGGYPRAAEIFTMLIHKEEFEEFLTIPAYKELIKGGLIND</sequence>
<evidence type="ECO:0000313" key="11">
    <source>
        <dbReference type="EMBL" id="MBP2257909.1"/>
    </source>
</evidence>
<evidence type="ECO:0000313" key="12">
    <source>
        <dbReference type="Proteomes" id="UP001519294"/>
    </source>
</evidence>
<dbReference type="PANTHER" id="PTHR42902">
    <property type="entry name" value="MALATE SYNTHASE"/>
    <property type="match status" value="1"/>
</dbReference>
<keyword evidence="12" id="KW-1185">Reference proteome</keyword>
<dbReference type="InterPro" id="IPR006252">
    <property type="entry name" value="Malate_synthA"/>
</dbReference>
<keyword evidence="3 7" id="KW-0329">Glyoxylate bypass</keyword>
<feature type="domain" description="Malate synthase N-terminal" evidence="9">
    <location>
        <begin position="8"/>
        <end position="69"/>
    </location>
</feature>
<dbReference type="InterPro" id="IPR048356">
    <property type="entry name" value="MS_N"/>
</dbReference>
<dbReference type="GO" id="GO:0004474">
    <property type="term" value="F:malate synthase activity"/>
    <property type="evidence" value="ECO:0007669"/>
    <property type="project" value="UniProtKB-EC"/>
</dbReference>
<reference evidence="11 12" key="1">
    <citation type="submission" date="2021-03" db="EMBL/GenBank/DDBJ databases">
        <title>Genomic Encyclopedia of Type Strains, Phase IV (KMG-IV): sequencing the most valuable type-strain genomes for metagenomic binning, comparative biology and taxonomic classification.</title>
        <authorList>
            <person name="Goeker M."/>
        </authorList>
    </citation>
    <scope>NUCLEOTIDE SEQUENCE [LARGE SCALE GENOMIC DNA]</scope>
    <source>
        <strain evidence="11 12">DSM 25790</strain>
    </source>
</reference>
<dbReference type="CDD" id="cd00727">
    <property type="entry name" value="malate_synt_A"/>
    <property type="match status" value="1"/>
</dbReference>
<organism evidence="11 12">
    <name type="scientific">Virgibacillus alimentarius</name>
    <dbReference type="NCBI Taxonomy" id="698769"/>
    <lineage>
        <taxon>Bacteria</taxon>
        <taxon>Bacillati</taxon>
        <taxon>Bacillota</taxon>
        <taxon>Bacilli</taxon>
        <taxon>Bacillales</taxon>
        <taxon>Bacillaceae</taxon>
        <taxon>Virgibacillus</taxon>
    </lineage>
</organism>
<dbReference type="Pfam" id="PF20656">
    <property type="entry name" value="MS_N"/>
    <property type="match status" value="1"/>
</dbReference>
<evidence type="ECO:0000256" key="3">
    <source>
        <dbReference type="ARBA" id="ARBA00022435"/>
    </source>
</evidence>
<keyword evidence="4 7" id="KW-0816">Tricarboxylic acid cycle</keyword>
<dbReference type="PIRSF" id="PIRSF001363">
    <property type="entry name" value="Malate_synth"/>
    <property type="match status" value="1"/>
</dbReference>
<evidence type="ECO:0000259" key="9">
    <source>
        <dbReference type="Pfam" id="PF20656"/>
    </source>
</evidence>
<evidence type="ECO:0000256" key="6">
    <source>
        <dbReference type="ARBA" id="ARBA00047918"/>
    </source>
</evidence>
<comment type="catalytic activity">
    <reaction evidence="6 7">
        <text>glyoxylate + acetyl-CoA + H2O = (S)-malate + CoA + H(+)</text>
        <dbReference type="Rhea" id="RHEA:18181"/>
        <dbReference type="ChEBI" id="CHEBI:15377"/>
        <dbReference type="ChEBI" id="CHEBI:15378"/>
        <dbReference type="ChEBI" id="CHEBI:15589"/>
        <dbReference type="ChEBI" id="CHEBI:36655"/>
        <dbReference type="ChEBI" id="CHEBI:57287"/>
        <dbReference type="ChEBI" id="CHEBI:57288"/>
        <dbReference type="EC" id="2.3.3.9"/>
    </reaction>
</comment>
<evidence type="ECO:0000256" key="4">
    <source>
        <dbReference type="ARBA" id="ARBA00022532"/>
    </source>
</evidence>
<comment type="similarity">
    <text evidence="1 7">Belongs to the malate synthase family.</text>
</comment>
<dbReference type="InterPro" id="IPR011076">
    <property type="entry name" value="Malate_synth_sf"/>
</dbReference>
<evidence type="ECO:0000256" key="2">
    <source>
        <dbReference type="ARBA" id="ARBA00012636"/>
    </source>
</evidence>
<dbReference type="PANTHER" id="PTHR42902:SF1">
    <property type="entry name" value="MALATE SYNTHASE 1-RELATED"/>
    <property type="match status" value="1"/>
</dbReference>
<dbReference type="Pfam" id="PF20659">
    <property type="entry name" value="MS_C"/>
    <property type="match status" value="1"/>
</dbReference>
<gene>
    <name evidence="11" type="ORF">J2Z81_001879</name>
</gene>
<dbReference type="InterPro" id="IPR001465">
    <property type="entry name" value="Malate_synthase_TIM"/>
</dbReference>
<evidence type="ECO:0000259" key="10">
    <source>
        <dbReference type="Pfam" id="PF20659"/>
    </source>
</evidence>
<dbReference type="RefSeq" id="WP_226981309.1">
    <property type="nucleotide sequence ID" value="NZ_JAGIKX010000016.1"/>
</dbReference>
<proteinExistence type="inferred from homology"/>
<dbReference type="InterPro" id="IPR048355">
    <property type="entry name" value="MS_C"/>
</dbReference>
<dbReference type="InterPro" id="IPR046363">
    <property type="entry name" value="MS_N_TIM-barrel_dom"/>
</dbReference>
<dbReference type="SUPFAM" id="SSF51645">
    <property type="entry name" value="Malate synthase G"/>
    <property type="match status" value="1"/>
</dbReference>
<dbReference type="Gene3D" id="3.20.20.360">
    <property type="entry name" value="Malate synthase, domain 3"/>
    <property type="match status" value="1"/>
</dbReference>
<evidence type="ECO:0000256" key="1">
    <source>
        <dbReference type="ARBA" id="ARBA00006394"/>
    </source>
</evidence>
<evidence type="ECO:0000259" key="8">
    <source>
        <dbReference type="Pfam" id="PF01274"/>
    </source>
</evidence>
<keyword evidence="11" id="KW-0012">Acyltransferase</keyword>
<dbReference type="InterPro" id="IPR019830">
    <property type="entry name" value="Malate_synthase_CS"/>
</dbReference>
<dbReference type="NCBIfam" id="TIGR01344">
    <property type="entry name" value="malate_syn_A"/>
    <property type="match status" value="1"/>
</dbReference>
<feature type="domain" description="Malate synthase C-terminal" evidence="10">
    <location>
        <begin position="408"/>
        <end position="528"/>
    </location>
</feature>
<name>A0ABS4S8T8_9BACI</name>
<evidence type="ECO:0000256" key="5">
    <source>
        <dbReference type="ARBA" id="ARBA00022679"/>
    </source>
</evidence>
<comment type="pathway">
    <text evidence="7">Carbohydrate metabolism; glyoxylate cycle; (S)-malate from isocitrate: step 2/2.</text>
</comment>
<dbReference type="Proteomes" id="UP001519294">
    <property type="component" value="Unassembled WGS sequence"/>
</dbReference>
<dbReference type="Gene3D" id="1.20.1220.12">
    <property type="entry name" value="Malate synthase, domain III"/>
    <property type="match status" value="1"/>
</dbReference>
<protein>
    <recommendedName>
        <fullName evidence="2 7">Malate synthase</fullName>
        <ecNumber evidence="2 7">2.3.3.9</ecNumber>
    </recommendedName>
</protein>
<dbReference type="EMBL" id="JAGIKX010000016">
    <property type="protein sequence ID" value="MBP2257909.1"/>
    <property type="molecule type" value="Genomic_DNA"/>
</dbReference>
<dbReference type="EC" id="2.3.3.9" evidence="2 7"/>
<feature type="domain" description="Malate synthase TIM barrel" evidence="8">
    <location>
        <begin position="159"/>
        <end position="403"/>
    </location>
</feature>